<dbReference type="InterPro" id="IPR008979">
    <property type="entry name" value="Galactose-bd-like_sf"/>
</dbReference>
<dbReference type="InterPro" id="IPR013424">
    <property type="entry name" value="Ice-binding_C"/>
</dbReference>
<name>A0ABW4NA11_9SPHN</name>
<gene>
    <name evidence="4" type="ORF">ACFSC3_03675</name>
</gene>
<dbReference type="InterPro" id="IPR027576">
    <property type="entry name" value="Choice_anch_C_dom"/>
</dbReference>
<dbReference type="NCBIfam" id="TIGR02595">
    <property type="entry name" value="PEP_CTERM"/>
    <property type="match status" value="1"/>
</dbReference>
<dbReference type="EMBL" id="JBHUFC010000002">
    <property type="protein sequence ID" value="MFD1786666.1"/>
    <property type="molecule type" value="Genomic_DNA"/>
</dbReference>
<evidence type="ECO:0000313" key="4">
    <source>
        <dbReference type="EMBL" id="MFD1786666.1"/>
    </source>
</evidence>
<proteinExistence type="predicted"/>
<evidence type="ECO:0000259" key="2">
    <source>
        <dbReference type="Pfam" id="PF04862"/>
    </source>
</evidence>
<sequence length="209" mass="21768">MKKMILGALALALVPASANAAGFINGGFEQGPANVDPWITLGNGSTALTGWVVTGDSIDLKGNYWQAREGNRSIDLNGNGPGGIMQTFDTIVGTTYNVKFSLAGNPDARNQKVVSSVASGSLPNVYTFDLPNSHQNMMWQDLSYSFTAASTTTTLSFTSGNDSAQGPALDAVSVTAVPEPATWAMMLIGFGGIGASMRRRAGSRRVAIA</sequence>
<organism evidence="4 5">
    <name type="scientific">Sphingomonas floccifaciens</name>
    <dbReference type="NCBI Taxonomy" id="1844115"/>
    <lineage>
        <taxon>Bacteria</taxon>
        <taxon>Pseudomonadati</taxon>
        <taxon>Pseudomonadota</taxon>
        <taxon>Alphaproteobacteria</taxon>
        <taxon>Sphingomonadales</taxon>
        <taxon>Sphingomonadaceae</taxon>
        <taxon>Sphingomonas</taxon>
    </lineage>
</organism>
<dbReference type="Proteomes" id="UP001597283">
    <property type="component" value="Unassembled WGS sequence"/>
</dbReference>
<dbReference type="Pfam" id="PF04862">
    <property type="entry name" value="DUF642"/>
    <property type="match status" value="1"/>
</dbReference>
<dbReference type="NCBIfam" id="NF035944">
    <property type="entry name" value="PEPxxWA-CTERM"/>
    <property type="match status" value="1"/>
</dbReference>
<feature type="domain" description="DUF642" evidence="2">
    <location>
        <begin position="23"/>
        <end position="174"/>
    </location>
</feature>
<comment type="caution">
    <text evidence="4">The sequence shown here is derived from an EMBL/GenBank/DDBJ whole genome shotgun (WGS) entry which is preliminary data.</text>
</comment>
<feature type="domain" description="Ice-binding protein C-terminal" evidence="3">
    <location>
        <begin position="176"/>
        <end position="200"/>
    </location>
</feature>
<keyword evidence="1" id="KW-0732">Signal</keyword>
<evidence type="ECO:0000313" key="5">
    <source>
        <dbReference type="Proteomes" id="UP001597283"/>
    </source>
</evidence>
<reference evidence="5" key="1">
    <citation type="journal article" date="2019" name="Int. J. Syst. Evol. Microbiol.">
        <title>The Global Catalogue of Microorganisms (GCM) 10K type strain sequencing project: providing services to taxonomists for standard genome sequencing and annotation.</title>
        <authorList>
            <consortium name="The Broad Institute Genomics Platform"/>
            <consortium name="The Broad Institute Genome Sequencing Center for Infectious Disease"/>
            <person name="Wu L."/>
            <person name="Ma J."/>
        </authorList>
    </citation>
    <scope>NUCLEOTIDE SEQUENCE [LARGE SCALE GENOMIC DNA]</scope>
    <source>
        <strain evidence="5">Q85</strain>
    </source>
</reference>
<dbReference type="InterPro" id="IPR006946">
    <property type="entry name" value="DGR2-like_dom"/>
</dbReference>
<keyword evidence="5" id="KW-1185">Reference proteome</keyword>
<dbReference type="RefSeq" id="WP_380938862.1">
    <property type="nucleotide sequence ID" value="NZ_JBHUFC010000002.1"/>
</dbReference>
<protein>
    <submittedName>
        <fullName evidence="4">Choice-of-anchor C family protein</fullName>
    </submittedName>
</protein>
<feature type="signal peptide" evidence="1">
    <location>
        <begin position="1"/>
        <end position="20"/>
    </location>
</feature>
<dbReference type="Gene3D" id="2.60.120.260">
    <property type="entry name" value="Galactose-binding domain-like"/>
    <property type="match status" value="1"/>
</dbReference>
<feature type="chain" id="PRO_5045654835" evidence="1">
    <location>
        <begin position="21"/>
        <end position="209"/>
    </location>
</feature>
<accession>A0ABW4NA11</accession>
<dbReference type="SUPFAM" id="SSF49785">
    <property type="entry name" value="Galactose-binding domain-like"/>
    <property type="match status" value="1"/>
</dbReference>
<dbReference type="NCBIfam" id="TIGR04362">
    <property type="entry name" value="choice_anch_C"/>
    <property type="match status" value="1"/>
</dbReference>
<dbReference type="Pfam" id="PF07589">
    <property type="entry name" value="PEP-CTERM"/>
    <property type="match status" value="1"/>
</dbReference>
<evidence type="ECO:0000259" key="3">
    <source>
        <dbReference type="Pfam" id="PF07589"/>
    </source>
</evidence>
<evidence type="ECO:0000256" key="1">
    <source>
        <dbReference type="SAM" id="SignalP"/>
    </source>
</evidence>